<dbReference type="Proteomes" id="UP000218151">
    <property type="component" value="Unassembled WGS sequence"/>
</dbReference>
<evidence type="ECO:0000313" key="4">
    <source>
        <dbReference type="Proteomes" id="UP000218151"/>
    </source>
</evidence>
<dbReference type="GO" id="GO:0050355">
    <property type="term" value="F:inorganic triphosphate phosphatase activity"/>
    <property type="evidence" value="ECO:0007669"/>
    <property type="project" value="InterPro"/>
</dbReference>
<dbReference type="OrthoDB" id="9777271at2"/>
<dbReference type="InterPro" id="IPR007899">
    <property type="entry name" value="CHAD_dom"/>
</dbReference>
<dbReference type="PROSITE" id="PS51708">
    <property type="entry name" value="CHAD"/>
    <property type="match status" value="1"/>
</dbReference>
<evidence type="ECO:0000313" key="3">
    <source>
        <dbReference type="EMBL" id="PAX07299.1"/>
    </source>
</evidence>
<dbReference type="SMART" id="SM01118">
    <property type="entry name" value="CYTH"/>
    <property type="match status" value="1"/>
</dbReference>
<dbReference type="EMBL" id="NSLI01000004">
    <property type="protein sequence ID" value="PAX07299.1"/>
    <property type="molecule type" value="Genomic_DNA"/>
</dbReference>
<sequence length="509" mass="55751">MRVAARSERCPAPARSRVYERLVTVHGPEGLEVELKLEADADGLDALAAALEARGVRFATRALHARYFDTPEGELRRAGLSLRIRRSGDVRVQTLKAEGAALGALLARPEWERAVEDDTPVLDDAPEAMRGALPNGAVHALAPAFSVEVERRVGAVLDEAGGIEVVIDRGVVRGDRREAPVAEIELELTDGTPAALFALARMLADAAPVRLGMLTKAERGYRLLDRAADKPVKGAQAAIAPDAGTGEAFAAIAGACLRQFRLNEDLLLRAQDPDALHQARVALRRLRSALSIFRRVVADNRFEHLRGELRWLAATLGEARDLDVLLARTGRRDALGEARAAAYARVAEALGSVRARTLMLDLAEWLAVGAWRTAPADAAAVARPARDFAEETLDRLRRRLKKRGKDLRHVDDETRHEVRIDAKKLRYAAEFFAGLFPGDKRKRRARRFIGAMQDLQAHLGDLNDIATAPVVLARLGVAVEPAPAHDRERLIDAAAEAYDALMGRKRFWR</sequence>
<evidence type="ECO:0000259" key="1">
    <source>
        <dbReference type="PROSITE" id="PS51707"/>
    </source>
</evidence>
<keyword evidence="4" id="KW-1185">Reference proteome</keyword>
<dbReference type="PANTHER" id="PTHR39569:SF1">
    <property type="entry name" value="INORGANIC TRIPHOSPHATASE"/>
    <property type="match status" value="1"/>
</dbReference>
<evidence type="ECO:0000259" key="2">
    <source>
        <dbReference type="PROSITE" id="PS51708"/>
    </source>
</evidence>
<dbReference type="PROSITE" id="PS51707">
    <property type="entry name" value="CYTH"/>
    <property type="match status" value="1"/>
</dbReference>
<dbReference type="InterPro" id="IPR039013">
    <property type="entry name" value="YgiF"/>
</dbReference>
<feature type="domain" description="CYTH" evidence="1">
    <location>
        <begin position="30"/>
        <end position="227"/>
    </location>
</feature>
<organism evidence="3 4">
    <name type="scientific">Sphingomonas lenta</name>
    <dbReference type="NCBI Taxonomy" id="1141887"/>
    <lineage>
        <taxon>Bacteria</taxon>
        <taxon>Pseudomonadati</taxon>
        <taxon>Pseudomonadota</taxon>
        <taxon>Alphaproteobacteria</taxon>
        <taxon>Sphingomonadales</taxon>
        <taxon>Sphingomonadaceae</taxon>
        <taxon>Sphingomonas</taxon>
    </lineage>
</organism>
<dbReference type="AlphaFoldDB" id="A0A2A2SDG9"/>
<comment type="caution">
    <text evidence="3">The sequence shown here is derived from an EMBL/GenBank/DDBJ whole genome shotgun (WGS) entry which is preliminary data.</text>
</comment>
<gene>
    <name evidence="3" type="ORF">CKY28_14870</name>
</gene>
<dbReference type="CDD" id="cd07756">
    <property type="entry name" value="CYTH-like_Pase_CHAD"/>
    <property type="match status" value="1"/>
</dbReference>
<reference evidence="4" key="1">
    <citation type="submission" date="2017-09" db="EMBL/GenBank/DDBJ databases">
        <authorList>
            <person name="Feng G."/>
            <person name="Zhu H."/>
        </authorList>
    </citation>
    <scope>NUCLEOTIDE SEQUENCE [LARGE SCALE GENOMIC DNA]</scope>
    <source>
        <strain evidence="4">1PNM-20</strain>
    </source>
</reference>
<dbReference type="SUPFAM" id="SSF55154">
    <property type="entry name" value="CYTH-like phosphatases"/>
    <property type="match status" value="1"/>
</dbReference>
<dbReference type="InterPro" id="IPR038186">
    <property type="entry name" value="CHAD_dom_sf"/>
</dbReference>
<protein>
    <submittedName>
        <fullName evidence="3">Inorganic triphosphatase</fullName>
    </submittedName>
</protein>
<dbReference type="InterPro" id="IPR023577">
    <property type="entry name" value="CYTH_domain"/>
</dbReference>
<dbReference type="Gene3D" id="2.40.320.10">
    <property type="entry name" value="Hypothetical Protein Pfu-838710-001"/>
    <property type="match status" value="1"/>
</dbReference>
<dbReference type="SMART" id="SM00880">
    <property type="entry name" value="CHAD"/>
    <property type="match status" value="1"/>
</dbReference>
<name>A0A2A2SDG9_9SPHN</name>
<accession>A0A2A2SDG9</accession>
<dbReference type="PANTHER" id="PTHR39569">
    <property type="entry name" value="INORGANIC TRIPHOSPHATASE"/>
    <property type="match status" value="1"/>
</dbReference>
<dbReference type="Gene3D" id="1.40.20.10">
    <property type="entry name" value="CHAD domain"/>
    <property type="match status" value="1"/>
</dbReference>
<dbReference type="Pfam" id="PF01928">
    <property type="entry name" value="CYTH"/>
    <property type="match status" value="1"/>
</dbReference>
<feature type="domain" description="CHAD" evidence="2">
    <location>
        <begin position="242"/>
        <end position="506"/>
    </location>
</feature>
<dbReference type="Pfam" id="PF05235">
    <property type="entry name" value="CHAD"/>
    <property type="match status" value="1"/>
</dbReference>
<dbReference type="InterPro" id="IPR033469">
    <property type="entry name" value="CYTH-like_dom_sf"/>
</dbReference>
<dbReference type="GO" id="GO:0046872">
    <property type="term" value="F:metal ion binding"/>
    <property type="evidence" value="ECO:0007669"/>
    <property type="project" value="TreeGrafter"/>
</dbReference>
<proteinExistence type="predicted"/>